<dbReference type="Proteomes" id="UP001168146">
    <property type="component" value="Unassembled WGS sequence"/>
</dbReference>
<reference evidence="1" key="2">
    <citation type="submission" date="2021-12" db="EMBL/GenBank/DDBJ databases">
        <title>Black yeast isolated from Biological Soil Crust.</title>
        <authorList>
            <person name="Kurbessoian T."/>
        </authorList>
    </citation>
    <scope>NUCLEOTIDE SEQUENCE</scope>
    <source>
        <strain evidence="1">CCFEE 5208</strain>
    </source>
</reference>
<evidence type="ECO:0000313" key="2">
    <source>
        <dbReference type="EMBL" id="KAK0985185.1"/>
    </source>
</evidence>
<dbReference type="Proteomes" id="UP001175353">
    <property type="component" value="Unassembled WGS sequence"/>
</dbReference>
<dbReference type="EMBL" id="NAJP01000042">
    <property type="protein sequence ID" value="TKA38941.1"/>
    <property type="molecule type" value="Genomic_DNA"/>
</dbReference>
<reference evidence="2" key="3">
    <citation type="submission" date="2023-06" db="EMBL/GenBank/DDBJ databases">
        <title>Black Yeasts Isolated from many extreme environments.</title>
        <authorList>
            <person name="Coleine C."/>
            <person name="Stajich J.E."/>
            <person name="Selbmann L."/>
        </authorList>
    </citation>
    <scope>NUCLEOTIDE SEQUENCE</scope>
    <source>
        <strain evidence="2">CCFEE 5200</strain>
    </source>
</reference>
<name>A0A4U0USC5_9PEZI</name>
<evidence type="ECO:0000313" key="1">
    <source>
        <dbReference type="EMBL" id="KAK0317259.1"/>
    </source>
</evidence>
<evidence type="ECO:0000313" key="3">
    <source>
        <dbReference type="EMBL" id="TKA38941.1"/>
    </source>
</evidence>
<evidence type="ECO:0000313" key="4">
    <source>
        <dbReference type="Proteomes" id="UP000310066"/>
    </source>
</evidence>
<reference evidence="3 4" key="1">
    <citation type="submission" date="2017-03" db="EMBL/GenBank/DDBJ databases">
        <title>Genomes of endolithic fungi from Antarctica.</title>
        <authorList>
            <person name="Coleine C."/>
            <person name="Masonjones S."/>
            <person name="Stajich J.E."/>
        </authorList>
    </citation>
    <scope>NUCLEOTIDE SEQUENCE [LARGE SCALE GENOMIC DNA]</scope>
    <source>
        <strain evidence="3 4">CCFEE 5311</strain>
    </source>
</reference>
<accession>A0A4U0USC5</accession>
<protein>
    <submittedName>
        <fullName evidence="3">Uncharacterized protein</fullName>
    </submittedName>
</protein>
<dbReference type="AlphaFoldDB" id="A0A4U0USC5"/>
<evidence type="ECO:0000313" key="5">
    <source>
        <dbReference type="Proteomes" id="UP001175353"/>
    </source>
</evidence>
<proteinExistence type="predicted"/>
<comment type="caution">
    <text evidence="3">The sequence shown here is derived from an EMBL/GenBank/DDBJ whole genome shotgun (WGS) entry which is preliminary data.</text>
</comment>
<keyword evidence="5" id="KW-1185">Reference proteome</keyword>
<dbReference type="Proteomes" id="UP000310066">
    <property type="component" value="Unassembled WGS sequence"/>
</dbReference>
<dbReference type="EMBL" id="JASUXU010000045">
    <property type="protein sequence ID" value="KAK0317259.1"/>
    <property type="molecule type" value="Genomic_DNA"/>
</dbReference>
<organism evidence="3 4">
    <name type="scientific">Friedmanniomyces endolithicus</name>
    <dbReference type="NCBI Taxonomy" id="329885"/>
    <lineage>
        <taxon>Eukaryota</taxon>
        <taxon>Fungi</taxon>
        <taxon>Dikarya</taxon>
        <taxon>Ascomycota</taxon>
        <taxon>Pezizomycotina</taxon>
        <taxon>Dothideomycetes</taxon>
        <taxon>Dothideomycetidae</taxon>
        <taxon>Mycosphaerellales</taxon>
        <taxon>Teratosphaeriaceae</taxon>
        <taxon>Friedmanniomyces</taxon>
    </lineage>
</organism>
<gene>
    <name evidence="3" type="ORF">B0A54_09990</name>
    <name evidence="1" type="ORF">LTR82_011860</name>
    <name evidence="2" type="ORF">LTR91_010607</name>
</gene>
<sequence>MANDYGTLRQQILANSRLMLVPSTTHTASTPTDLNVVVFGRTGSFTAAVMLGLTPAIQGPEGNTPDMAMHKLLTATCELLNTFIPKLAGHQRVIHGGGVFDDDLIRKELSSEPQRGGAY</sequence>
<dbReference type="EMBL" id="JAUJLE010000093">
    <property type="protein sequence ID" value="KAK0985185.1"/>
    <property type="molecule type" value="Genomic_DNA"/>
</dbReference>
<dbReference type="OrthoDB" id="3820579at2759"/>